<evidence type="ECO:0000259" key="2">
    <source>
        <dbReference type="Pfam" id="PF00107"/>
    </source>
</evidence>
<dbReference type="InterPro" id="IPR011032">
    <property type="entry name" value="GroES-like_sf"/>
</dbReference>
<dbReference type="InterPro" id="IPR045010">
    <property type="entry name" value="MDR_fam"/>
</dbReference>
<name>A0A1I7M0C3_9BURK</name>
<dbReference type="Pfam" id="PF00107">
    <property type="entry name" value="ADH_zinc_N"/>
    <property type="match status" value="1"/>
</dbReference>
<dbReference type="InterPro" id="IPR041694">
    <property type="entry name" value="ADH_N_2"/>
</dbReference>
<dbReference type="Pfam" id="PF16884">
    <property type="entry name" value="ADH_N_2"/>
    <property type="match status" value="1"/>
</dbReference>
<evidence type="ECO:0000256" key="1">
    <source>
        <dbReference type="ARBA" id="ARBA00023002"/>
    </source>
</evidence>
<dbReference type="InterPro" id="IPR013149">
    <property type="entry name" value="ADH-like_C"/>
</dbReference>
<dbReference type="SUPFAM" id="SSF50129">
    <property type="entry name" value="GroES-like"/>
    <property type="match status" value="1"/>
</dbReference>
<feature type="domain" description="Oxidoreductase N-terminal" evidence="3">
    <location>
        <begin position="6"/>
        <end position="112"/>
    </location>
</feature>
<evidence type="ECO:0000313" key="5">
    <source>
        <dbReference type="Proteomes" id="UP000199391"/>
    </source>
</evidence>
<dbReference type="OrthoDB" id="9805663at2"/>
<keyword evidence="1" id="KW-0560">Oxidoreductase</keyword>
<dbReference type="SUPFAM" id="SSF51735">
    <property type="entry name" value="NAD(P)-binding Rossmann-fold domains"/>
    <property type="match status" value="1"/>
</dbReference>
<dbReference type="GO" id="GO:0016628">
    <property type="term" value="F:oxidoreductase activity, acting on the CH-CH group of donors, NAD or NADP as acceptor"/>
    <property type="evidence" value="ECO:0007669"/>
    <property type="project" value="InterPro"/>
</dbReference>
<sequence length="338" mass="36643">MSGNTEWRLRARPRGEVTRADFEVLSAARPVPGAGEALVRNIYLFVPPSMRLWMDEKESYLPPQPLGEVMAGITLGVVEASNHPSLPVGTYVNCMGGCQQWHVAPAERLQPVTPHAGVPLAAYRTVLDVQGLTAYCGLTEICQPRAGETLVVTAAAGSVGSLVCQIGKKLGLRVVGVAGGREKCDWLLEACGVDAVIDYKAGGVGERLDQACPDGIDMLFENVGGPVMDLVLDRVNRRARIALCGLVSSYNGGGTQRTSALMQLVNKSARMEGFLLTDHYGRYAEVTRKLEEWILDGGIRYQIDILDGLDQLPEAMGRVFHGRNRGAQLLRLSQEERT</sequence>
<dbReference type="EMBL" id="FPBO01000045">
    <property type="protein sequence ID" value="SFV15250.1"/>
    <property type="molecule type" value="Genomic_DNA"/>
</dbReference>
<evidence type="ECO:0000259" key="3">
    <source>
        <dbReference type="Pfam" id="PF16884"/>
    </source>
</evidence>
<feature type="domain" description="Alcohol dehydrogenase-like C-terminal" evidence="2">
    <location>
        <begin position="159"/>
        <end position="290"/>
    </location>
</feature>
<reference evidence="5" key="1">
    <citation type="submission" date="2016-10" db="EMBL/GenBank/DDBJ databases">
        <authorList>
            <person name="Varghese N."/>
            <person name="Submissions S."/>
        </authorList>
    </citation>
    <scope>NUCLEOTIDE SEQUENCE [LARGE SCALE GENOMIC DNA]</scope>
    <source>
        <strain evidence="5">CGMCC 1.11014</strain>
    </source>
</reference>
<proteinExistence type="predicted"/>
<dbReference type="Proteomes" id="UP000199391">
    <property type="component" value="Unassembled WGS sequence"/>
</dbReference>
<protein>
    <recommendedName>
        <fullName evidence="6">Zinc-binding dehydrogenase</fullName>
    </recommendedName>
</protein>
<evidence type="ECO:0008006" key="6">
    <source>
        <dbReference type="Google" id="ProtNLM"/>
    </source>
</evidence>
<keyword evidence="5" id="KW-1185">Reference proteome</keyword>
<dbReference type="STRING" id="1035707.SAMN05216552_104534"/>
<dbReference type="PANTHER" id="PTHR43205">
    <property type="entry name" value="PROSTAGLANDIN REDUCTASE"/>
    <property type="match status" value="1"/>
</dbReference>
<dbReference type="InterPro" id="IPR036291">
    <property type="entry name" value="NAD(P)-bd_dom_sf"/>
</dbReference>
<dbReference type="Gene3D" id="3.90.180.10">
    <property type="entry name" value="Medium-chain alcohol dehydrogenases, catalytic domain"/>
    <property type="match status" value="1"/>
</dbReference>
<dbReference type="Gene3D" id="3.40.50.720">
    <property type="entry name" value="NAD(P)-binding Rossmann-like Domain"/>
    <property type="match status" value="1"/>
</dbReference>
<dbReference type="PANTHER" id="PTHR43205:SF7">
    <property type="entry name" value="PROSTAGLANDIN REDUCTASE 1"/>
    <property type="match status" value="1"/>
</dbReference>
<dbReference type="CDD" id="cd05288">
    <property type="entry name" value="PGDH"/>
    <property type="match status" value="1"/>
</dbReference>
<dbReference type="AlphaFoldDB" id="A0A1I7M0C3"/>
<evidence type="ECO:0000313" key="4">
    <source>
        <dbReference type="EMBL" id="SFV15250.1"/>
    </source>
</evidence>
<dbReference type="FunFam" id="3.40.50.720:FF:000121">
    <property type="entry name" value="Prostaglandin reductase 2"/>
    <property type="match status" value="1"/>
</dbReference>
<organism evidence="4 5">
    <name type="scientific">Pseudoduganella namucuonensis</name>
    <dbReference type="NCBI Taxonomy" id="1035707"/>
    <lineage>
        <taxon>Bacteria</taxon>
        <taxon>Pseudomonadati</taxon>
        <taxon>Pseudomonadota</taxon>
        <taxon>Betaproteobacteria</taxon>
        <taxon>Burkholderiales</taxon>
        <taxon>Oxalobacteraceae</taxon>
        <taxon>Telluria group</taxon>
        <taxon>Pseudoduganella</taxon>
    </lineage>
</organism>
<accession>A0A1I7M0C3</accession>
<dbReference type="RefSeq" id="WP_093560219.1">
    <property type="nucleotide sequence ID" value="NZ_FPBO01000045.1"/>
</dbReference>
<gene>
    <name evidence="4" type="ORF">SAMN05216552_104534</name>
</gene>